<feature type="compositionally biased region" description="Polar residues" evidence="2">
    <location>
        <begin position="975"/>
        <end position="995"/>
    </location>
</feature>
<evidence type="ECO:0000256" key="1">
    <source>
        <dbReference type="SAM" id="Coils"/>
    </source>
</evidence>
<protein>
    <recommendedName>
        <fullName evidence="5">Ig-like domain-containing protein</fullName>
    </recommendedName>
</protein>
<sequence length="1380" mass="155404">MEDKTVKTALCEEPSEERLVHETEARPIVETIIKVESTKVEKYSLKLEHSTKELKQEEAKRNLPLEEIRKLETSIEQLADKMSVWLDSCSRALSFSSHPGTCFSEAHHCLTTHVQLQSQSETANEDAKSMMQMLDQLRSLCPDSLGDPSVYPKLRARVEVMLKDLSTVNTTIQSKLQLLQPYVIFLQTAEEVQVDFEHLKRSYNEKTEVDETAVEARWHTALQKLHVAQEQGNTYKSHLNKITVPGLSSASVVRAVMDTLERLNLAKDEVEEQYQAQMCKLQQDKLYCLKYKQRLGKTLADLQCVSELLDSCIVIDLGSEENTSRLRQQFTQARPHFTQLDAEANFITANFDTVRQLQLKHGPRISENVTEEDVSALLDQHLRLKQKIEESESILELSSSLHLVNKQLEELLETKPTPSHITACAEEKLHLLEEQKEQIHNLFNRASNLKKDICDGIRNSSVAGFRVEQLQSSLQCLDAQCVSWLSQVAQCEEAVLREMKTQALLKDINQLRDSFKDLKKRFSNLKFNYQKRNDRSRNIKAAKNQLQQVDVYEDKLEGLKSRLLLLTARVHSEVKDGGGARELEDLLNELHRQMGECEHNVREHHKTLDMTCTLQEAMDEYQFWCEEASGTISRVGKFSSECCSPEAVSAYTDRAEEGKRYIEKTIRKHSEMVSEIRKLSDGLLELEAKLKLESLEKKQKDEEEVLKEDRQAESNKQKDTEVNLEKTKDREKFDEQDNRTAQEAAEMYELKETGHTPELTNKHDGREIPVRRHSFNKKPPLQKNRTQETDRQTTSSFSSTHTFSLSCSPLESNRQVYAIISQSQPTLPTQDPPSRDAKREEKETAAESLMEKELQTHHDVLSEDSLSTDEYDCPSPDDISLPPLAETPESFLVQSDLDEGCICFSSQHSYRSQAQSEHRNTSETNVQGVDRVRTESGSFVPSPATIPMSTHVQSETATTVHSITIEENSITTAQTISSVPKNIPAQTSAEPTSLLHTHKKQNSPQNAISTSSTNVSKEVPNFVPDKNFPNSFHNSIHQEIICLEVTKLNSSEDCEKSLLDHQHEDTNTGEPSMNVSTVTVHNEDFGKNPGSSDSSISKGPLNDTNSSANGESNKTESQESSSSKNTTAVSVDCLTTTILKETLHSQSSIISTSLVPSDTSPSLDLYSHHQSQGQDNLLHEQRIDGTDELRSQNKKFKEAIPKSFANNFPTQELIASSTQDSGSTNHLNPSSNTTSNIKQNHQTVDSFHETSSQQCVHDSSFSAELVPTPTLLPEAKTQALAQLANSHVTPFFTSHQLLTTDQDPDICQPCTIREEITLTPQIKGPSIQAHVQDESSCFTKPVSKATVMGGSPVTLEVEVTGQPEPTLTWWVAYNQLHKYT</sequence>
<feature type="region of interest" description="Disordered" evidence="2">
    <location>
        <begin position="1216"/>
        <end position="1237"/>
    </location>
</feature>
<feature type="compositionally biased region" description="Polar residues" evidence="2">
    <location>
        <begin position="1002"/>
        <end position="1016"/>
    </location>
</feature>
<feature type="region of interest" description="Disordered" evidence="2">
    <location>
        <begin position="975"/>
        <end position="1017"/>
    </location>
</feature>
<feature type="coiled-coil region" evidence="1">
    <location>
        <begin position="425"/>
        <end position="452"/>
    </location>
</feature>
<evidence type="ECO:0000313" key="4">
    <source>
        <dbReference type="Proteomes" id="UP001460270"/>
    </source>
</evidence>
<accession>A0AAW0Q7D6</accession>
<feature type="compositionally biased region" description="Basic and acidic residues" evidence="2">
    <location>
        <begin position="751"/>
        <end position="770"/>
    </location>
</feature>
<reference evidence="4" key="1">
    <citation type="submission" date="2024-04" db="EMBL/GenBank/DDBJ databases">
        <title>Salinicola lusitanus LLJ914,a marine bacterium isolated from the Okinawa Trough.</title>
        <authorList>
            <person name="Li J."/>
        </authorList>
    </citation>
    <scope>NUCLEOTIDE SEQUENCE [LARGE SCALE GENOMIC DNA]</scope>
</reference>
<feature type="region of interest" description="Disordered" evidence="2">
    <location>
        <begin position="821"/>
        <end position="884"/>
    </location>
</feature>
<dbReference type="EMBL" id="JBBPFD010000002">
    <property type="protein sequence ID" value="KAK7940049.1"/>
    <property type="molecule type" value="Genomic_DNA"/>
</dbReference>
<feature type="region of interest" description="Disordered" evidence="2">
    <location>
        <begin position="699"/>
        <end position="739"/>
    </location>
</feature>
<keyword evidence="4" id="KW-1185">Reference proteome</keyword>
<dbReference type="Proteomes" id="UP001460270">
    <property type="component" value="Unassembled WGS sequence"/>
</dbReference>
<evidence type="ECO:0000313" key="3">
    <source>
        <dbReference type="EMBL" id="KAK7940049.1"/>
    </source>
</evidence>
<gene>
    <name evidence="3" type="ORF">WMY93_003375</name>
</gene>
<feature type="coiled-coil region" evidence="1">
    <location>
        <begin position="501"/>
        <end position="600"/>
    </location>
</feature>
<proteinExistence type="predicted"/>
<feature type="compositionally biased region" description="Polar residues" evidence="2">
    <location>
        <begin position="947"/>
        <end position="958"/>
    </location>
</feature>
<organism evidence="3 4">
    <name type="scientific">Mugilogobius chulae</name>
    <name type="common">yellowstripe goby</name>
    <dbReference type="NCBI Taxonomy" id="88201"/>
    <lineage>
        <taxon>Eukaryota</taxon>
        <taxon>Metazoa</taxon>
        <taxon>Chordata</taxon>
        <taxon>Craniata</taxon>
        <taxon>Vertebrata</taxon>
        <taxon>Euteleostomi</taxon>
        <taxon>Actinopterygii</taxon>
        <taxon>Neopterygii</taxon>
        <taxon>Teleostei</taxon>
        <taxon>Neoteleostei</taxon>
        <taxon>Acanthomorphata</taxon>
        <taxon>Gobiaria</taxon>
        <taxon>Gobiiformes</taxon>
        <taxon>Gobioidei</taxon>
        <taxon>Gobiidae</taxon>
        <taxon>Gobionellinae</taxon>
        <taxon>Mugilogobius</taxon>
    </lineage>
</organism>
<feature type="region of interest" description="Disordered" evidence="2">
    <location>
        <begin position="751"/>
        <end position="806"/>
    </location>
</feature>
<feature type="compositionally biased region" description="Low complexity" evidence="2">
    <location>
        <begin position="793"/>
        <end position="806"/>
    </location>
</feature>
<keyword evidence="1" id="KW-0175">Coiled coil</keyword>
<name>A0AAW0Q7D6_9GOBI</name>
<feature type="compositionally biased region" description="Polar residues" evidence="2">
    <location>
        <begin position="1089"/>
        <end position="1110"/>
    </location>
</feature>
<evidence type="ECO:0008006" key="5">
    <source>
        <dbReference type="Google" id="ProtNLM"/>
    </source>
</evidence>
<comment type="caution">
    <text evidence="3">The sequence shown here is derived from an EMBL/GenBank/DDBJ whole genome shotgun (WGS) entry which is preliminary data.</text>
</comment>
<feature type="region of interest" description="Disordered" evidence="2">
    <location>
        <begin position="911"/>
        <end position="958"/>
    </location>
</feature>
<evidence type="ECO:0000256" key="2">
    <source>
        <dbReference type="SAM" id="MobiDB-lite"/>
    </source>
</evidence>
<feature type="coiled-coil region" evidence="1">
    <location>
        <begin position="253"/>
        <end position="280"/>
    </location>
</feature>
<feature type="region of interest" description="Disordered" evidence="2">
    <location>
        <begin position="1081"/>
        <end position="1127"/>
    </location>
</feature>
<feature type="region of interest" description="Disordered" evidence="2">
    <location>
        <begin position="1146"/>
        <end position="1175"/>
    </location>
</feature>
<feature type="compositionally biased region" description="Basic and acidic residues" evidence="2">
    <location>
        <begin position="833"/>
        <end position="861"/>
    </location>
</feature>
<feature type="compositionally biased region" description="Low complexity" evidence="2">
    <location>
        <begin position="1118"/>
        <end position="1127"/>
    </location>
</feature>